<sequence length="246" mass="26443">MNDRNRVNKNVENISKTIIARGEQKMKNKKRVWIITAFLALFTTGLVYVYLNQVAAASEANKMKTETVVVALTTIPGHVKVTADMLETKEIAEDAVHSDALTSIDDVVGGTTTTDLVAGEQILSERIVLDTGVGPLAYRVPENMRAITVPTTEVDSIGGYIMPGDKIDILARYLSAEDVPAVEKIQNIEVLEKGPYAAGAEGEQTGVPTSITILVSPGQADVIANASLNGSLYFTLRNPVDTNIVE</sequence>
<keyword evidence="1" id="KW-0472">Membrane</keyword>
<dbReference type="Pfam" id="PF16976">
    <property type="entry name" value="RcpC"/>
    <property type="match status" value="1"/>
</dbReference>
<keyword evidence="1" id="KW-0812">Transmembrane</keyword>
<dbReference type="InterPro" id="IPR031571">
    <property type="entry name" value="RcpC_dom"/>
</dbReference>
<dbReference type="CDD" id="cd11614">
    <property type="entry name" value="SAF_CpaB_FlgA_like"/>
    <property type="match status" value="1"/>
</dbReference>
<dbReference type="Gene3D" id="3.90.1210.10">
    <property type="entry name" value="Antifreeze-like/N-acetylneuraminic acid synthase C-terminal domain"/>
    <property type="match status" value="1"/>
</dbReference>
<feature type="domain" description="SAF" evidence="2">
    <location>
        <begin position="66"/>
        <end position="128"/>
    </location>
</feature>
<evidence type="ECO:0000256" key="1">
    <source>
        <dbReference type="SAM" id="Phobius"/>
    </source>
</evidence>
<dbReference type="Pfam" id="PF08666">
    <property type="entry name" value="SAF"/>
    <property type="match status" value="1"/>
</dbReference>
<dbReference type="InterPro" id="IPR013974">
    <property type="entry name" value="SAF"/>
</dbReference>
<protein>
    <recommendedName>
        <fullName evidence="2">SAF domain-containing protein</fullName>
    </recommendedName>
</protein>
<dbReference type="NCBIfam" id="TIGR03177">
    <property type="entry name" value="pilus_cpaB"/>
    <property type="match status" value="1"/>
</dbReference>
<evidence type="ECO:0000313" key="3">
    <source>
        <dbReference type="EMBL" id="MPM26046.1"/>
    </source>
</evidence>
<dbReference type="SMART" id="SM00858">
    <property type="entry name" value="SAF"/>
    <property type="match status" value="1"/>
</dbReference>
<organism evidence="3">
    <name type="scientific">bioreactor metagenome</name>
    <dbReference type="NCBI Taxonomy" id="1076179"/>
    <lineage>
        <taxon>unclassified sequences</taxon>
        <taxon>metagenomes</taxon>
        <taxon>ecological metagenomes</taxon>
    </lineage>
</organism>
<proteinExistence type="predicted"/>
<dbReference type="AlphaFoldDB" id="A0A644YBW3"/>
<gene>
    <name evidence="3" type="ORF">SDC9_72547</name>
</gene>
<feature type="transmembrane region" description="Helical" evidence="1">
    <location>
        <begin position="32"/>
        <end position="51"/>
    </location>
</feature>
<accession>A0A644YBW3</accession>
<name>A0A644YBW3_9ZZZZ</name>
<evidence type="ECO:0000259" key="2">
    <source>
        <dbReference type="SMART" id="SM00858"/>
    </source>
</evidence>
<keyword evidence="1" id="KW-1133">Transmembrane helix</keyword>
<reference evidence="3" key="1">
    <citation type="submission" date="2019-08" db="EMBL/GenBank/DDBJ databases">
        <authorList>
            <person name="Kucharzyk K."/>
            <person name="Murdoch R.W."/>
            <person name="Higgins S."/>
            <person name="Loffler F."/>
        </authorList>
    </citation>
    <scope>NUCLEOTIDE SEQUENCE</scope>
</reference>
<dbReference type="EMBL" id="VSSQ01004637">
    <property type="protein sequence ID" value="MPM26046.1"/>
    <property type="molecule type" value="Genomic_DNA"/>
</dbReference>
<comment type="caution">
    <text evidence="3">The sequence shown here is derived from an EMBL/GenBank/DDBJ whole genome shotgun (WGS) entry which is preliminary data.</text>
</comment>
<dbReference type="InterPro" id="IPR017592">
    <property type="entry name" value="Pilus_assmbl_Flp-typ_CpaB"/>
</dbReference>